<gene>
    <name evidence="1" type="ORF">Q664_43975</name>
</gene>
<comment type="caution">
    <text evidence="1">The sequence shown here is derived from an EMBL/GenBank/DDBJ whole genome shotgun (WGS) entry which is preliminary data.</text>
</comment>
<accession>A0A084SHT6</accession>
<organism evidence="1 2">
    <name type="scientific">Archangium violaceum Cb vi76</name>
    <dbReference type="NCBI Taxonomy" id="1406225"/>
    <lineage>
        <taxon>Bacteria</taxon>
        <taxon>Pseudomonadati</taxon>
        <taxon>Myxococcota</taxon>
        <taxon>Myxococcia</taxon>
        <taxon>Myxococcales</taxon>
        <taxon>Cystobacterineae</taxon>
        <taxon>Archangiaceae</taxon>
        <taxon>Archangium</taxon>
    </lineage>
</organism>
<evidence type="ECO:0000313" key="2">
    <source>
        <dbReference type="Proteomes" id="UP000028547"/>
    </source>
</evidence>
<evidence type="ECO:0000313" key="1">
    <source>
        <dbReference type="EMBL" id="KFA88021.1"/>
    </source>
</evidence>
<reference evidence="1 2" key="1">
    <citation type="submission" date="2014-07" db="EMBL/GenBank/DDBJ databases">
        <title>Draft Genome Sequence of Gephyronic Acid Producer, Cystobacter violaceus Strain Cb vi76.</title>
        <authorList>
            <person name="Stevens D.C."/>
            <person name="Young J."/>
            <person name="Carmichael R."/>
            <person name="Tan J."/>
            <person name="Taylor R.E."/>
        </authorList>
    </citation>
    <scope>NUCLEOTIDE SEQUENCE [LARGE SCALE GENOMIC DNA]</scope>
    <source>
        <strain evidence="1 2">Cb vi76</strain>
    </source>
</reference>
<dbReference type="RefSeq" id="WP_043410197.1">
    <property type="nucleotide sequence ID" value="NZ_JPMI01000306.1"/>
</dbReference>
<dbReference type="EMBL" id="JPMI01000306">
    <property type="protein sequence ID" value="KFA88021.1"/>
    <property type="molecule type" value="Genomic_DNA"/>
</dbReference>
<name>A0A084SHT6_9BACT</name>
<protein>
    <submittedName>
        <fullName evidence="1">Uncharacterized protein</fullName>
    </submittedName>
</protein>
<dbReference type="AlphaFoldDB" id="A0A084SHT6"/>
<sequence length="70" mass="7204">MKRKTPTRRRKARGAVVVAGTLALIGAAIEVASGGVTVAERVLALVVKARQALAPSANAAEPSVCELPRK</sequence>
<dbReference type="Proteomes" id="UP000028547">
    <property type="component" value="Unassembled WGS sequence"/>
</dbReference>
<proteinExistence type="predicted"/>